<dbReference type="Proteomes" id="UP000178264">
    <property type="component" value="Unassembled WGS sequence"/>
</dbReference>
<dbReference type="SUPFAM" id="SSF143800">
    <property type="entry name" value="L28p-like"/>
    <property type="match status" value="1"/>
</dbReference>
<feature type="binding site" evidence="7">
    <location>
        <position position="40"/>
    </location>
    <ligand>
        <name>Zn(2+)</name>
        <dbReference type="ChEBI" id="CHEBI:29105"/>
    </ligand>
</feature>
<keyword evidence="5 7" id="KW-0687">Ribonucleoprotein</keyword>
<comment type="function">
    <text evidence="7">Binds the 23S rRNA.</text>
</comment>
<feature type="binding site" evidence="7">
    <location>
        <position position="17"/>
    </location>
    <ligand>
        <name>Zn(2+)</name>
        <dbReference type="ChEBI" id="CHEBI:29105"/>
    </ligand>
</feature>
<evidence type="ECO:0000256" key="2">
    <source>
        <dbReference type="ARBA" id="ARBA00022730"/>
    </source>
</evidence>
<dbReference type="GO" id="GO:0005840">
    <property type="term" value="C:ribosome"/>
    <property type="evidence" value="ECO:0007669"/>
    <property type="project" value="UniProtKB-KW"/>
</dbReference>
<dbReference type="Pfam" id="PF01197">
    <property type="entry name" value="Ribosomal_L31"/>
    <property type="match status" value="1"/>
</dbReference>
<keyword evidence="2 7" id="KW-0699">rRNA-binding</keyword>
<evidence type="ECO:0000313" key="9">
    <source>
        <dbReference type="EMBL" id="OGL87798.1"/>
    </source>
</evidence>
<dbReference type="GO" id="GO:0003735">
    <property type="term" value="F:structural constituent of ribosome"/>
    <property type="evidence" value="ECO:0007669"/>
    <property type="project" value="InterPro"/>
</dbReference>
<keyword evidence="7" id="KW-0862">Zinc</keyword>
<dbReference type="GO" id="GO:0046872">
    <property type="term" value="F:metal ion binding"/>
    <property type="evidence" value="ECO:0007669"/>
    <property type="project" value="UniProtKB-KW"/>
</dbReference>
<comment type="cofactor">
    <cofactor evidence="7">
        <name>Zn(2+)</name>
        <dbReference type="ChEBI" id="CHEBI:29105"/>
    </cofactor>
    <text evidence="7">Binds 1 zinc ion per subunit.</text>
</comment>
<evidence type="ECO:0000256" key="6">
    <source>
        <dbReference type="ARBA" id="ARBA00035687"/>
    </source>
</evidence>
<dbReference type="HAMAP" id="MF_00501">
    <property type="entry name" value="Ribosomal_bL31_1"/>
    <property type="match status" value="1"/>
</dbReference>
<reference evidence="9 10" key="1">
    <citation type="journal article" date="2016" name="Nat. Commun.">
        <title>Thousands of microbial genomes shed light on interconnected biogeochemical processes in an aquifer system.</title>
        <authorList>
            <person name="Anantharaman K."/>
            <person name="Brown C.T."/>
            <person name="Hug L.A."/>
            <person name="Sharon I."/>
            <person name="Castelle C.J."/>
            <person name="Probst A.J."/>
            <person name="Thomas B.C."/>
            <person name="Singh A."/>
            <person name="Wilkins M.J."/>
            <person name="Karaoz U."/>
            <person name="Brodie E.L."/>
            <person name="Williams K.H."/>
            <person name="Hubbard S.S."/>
            <person name="Banfield J.F."/>
        </authorList>
    </citation>
    <scope>NUCLEOTIDE SEQUENCE [LARGE SCALE GENOMIC DNA]</scope>
</reference>
<keyword evidence="7" id="KW-0479">Metal-binding</keyword>
<evidence type="ECO:0000256" key="7">
    <source>
        <dbReference type="HAMAP-Rule" id="MF_00501"/>
    </source>
</evidence>
<feature type="region of interest" description="Disordered" evidence="8">
    <location>
        <begin position="72"/>
        <end position="115"/>
    </location>
</feature>
<dbReference type="PROSITE" id="PS51257">
    <property type="entry name" value="PROKAR_LIPOPROTEIN"/>
    <property type="match status" value="1"/>
</dbReference>
<dbReference type="Gene3D" id="4.10.830.30">
    <property type="entry name" value="Ribosomal protein L31"/>
    <property type="match status" value="1"/>
</dbReference>
<organism evidence="9 10">
    <name type="scientific">Candidatus Uhrbacteria bacterium RIFCSPLOWO2_02_FULL_49_11</name>
    <dbReference type="NCBI Taxonomy" id="1802409"/>
    <lineage>
        <taxon>Bacteria</taxon>
        <taxon>Candidatus Uhriibacteriota</taxon>
    </lineage>
</organism>
<comment type="subunit">
    <text evidence="7">Part of the 50S ribosomal subunit.</text>
</comment>
<evidence type="ECO:0000256" key="4">
    <source>
        <dbReference type="ARBA" id="ARBA00022980"/>
    </source>
</evidence>
<evidence type="ECO:0000256" key="1">
    <source>
        <dbReference type="ARBA" id="ARBA00009296"/>
    </source>
</evidence>
<keyword evidence="3 7" id="KW-0694">RNA-binding</keyword>
<dbReference type="AlphaFoldDB" id="A0A1F7VCB4"/>
<dbReference type="NCBIfam" id="NF000612">
    <property type="entry name" value="PRK00019.1"/>
    <property type="match status" value="1"/>
</dbReference>
<gene>
    <name evidence="7" type="primary">rpmE</name>
    <name evidence="9" type="ORF">A3I42_02045</name>
</gene>
<proteinExistence type="inferred from homology"/>
<dbReference type="PANTHER" id="PTHR33280">
    <property type="entry name" value="50S RIBOSOMAL PROTEIN L31, CHLOROPLASTIC"/>
    <property type="match status" value="1"/>
</dbReference>
<evidence type="ECO:0000313" key="10">
    <source>
        <dbReference type="Proteomes" id="UP000178264"/>
    </source>
</evidence>
<dbReference type="NCBIfam" id="TIGR00105">
    <property type="entry name" value="L31"/>
    <property type="match status" value="1"/>
</dbReference>
<dbReference type="PRINTS" id="PR01249">
    <property type="entry name" value="RIBOSOMALL31"/>
</dbReference>
<evidence type="ECO:0000256" key="3">
    <source>
        <dbReference type="ARBA" id="ARBA00022884"/>
    </source>
</evidence>
<feature type="binding site" evidence="7">
    <location>
        <position position="19"/>
    </location>
    <ligand>
        <name>Zn(2+)</name>
        <dbReference type="ChEBI" id="CHEBI:29105"/>
    </ligand>
</feature>
<dbReference type="EMBL" id="MGER01000056">
    <property type="protein sequence ID" value="OGL87798.1"/>
    <property type="molecule type" value="Genomic_DNA"/>
</dbReference>
<dbReference type="InterPro" id="IPR034704">
    <property type="entry name" value="Ribosomal_bL28/bL31-like_sf"/>
</dbReference>
<dbReference type="GO" id="GO:0006412">
    <property type="term" value="P:translation"/>
    <property type="evidence" value="ECO:0007669"/>
    <property type="project" value="UniProtKB-UniRule"/>
</dbReference>
<sequence>MKNNIHPVYHPSITITCACGAQYTTGSTAESMHVEICAHCHPFYTGKQKLVDAARRVEKFKDKATRSTALQAAAIERSTRKKVREKEKQQEAETAIKATKEAETASKKHIRQPGK</sequence>
<dbReference type="InterPro" id="IPR027491">
    <property type="entry name" value="Ribosomal_bL31_A"/>
</dbReference>
<dbReference type="PANTHER" id="PTHR33280:SF1">
    <property type="entry name" value="LARGE RIBOSOMAL SUBUNIT PROTEIN BL31C"/>
    <property type="match status" value="1"/>
</dbReference>
<dbReference type="GO" id="GO:1990904">
    <property type="term" value="C:ribonucleoprotein complex"/>
    <property type="evidence" value="ECO:0007669"/>
    <property type="project" value="UniProtKB-KW"/>
</dbReference>
<comment type="caution">
    <text evidence="9">The sequence shown here is derived from an EMBL/GenBank/DDBJ whole genome shotgun (WGS) entry which is preliminary data.</text>
</comment>
<dbReference type="InterPro" id="IPR042105">
    <property type="entry name" value="Ribosomal_bL31_sf"/>
</dbReference>
<evidence type="ECO:0000256" key="5">
    <source>
        <dbReference type="ARBA" id="ARBA00023274"/>
    </source>
</evidence>
<dbReference type="GO" id="GO:0019843">
    <property type="term" value="F:rRNA binding"/>
    <property type="evidence" value="ECO:0007669"/>
    <property type="project" value="UniProtKB-KW"/>
</dbReference>
<protein>
    <recommendedName>
        <fullName evidence="6 7">Large ribosomal subunit protein bL31</fullName>
    </recommendedName>
</protein>
<comment type="similarity">
    <text evidence="1 7">Belongs to the bacterial ribosomal protein bL31 family. Type A subfamily.</text>
</comment>
<dbReference type="InterPro" id="IPR002150">
    <property type="entry name" value="Ribosomal_bL31"/>
</dbReference>
<accession>A0A1F7VCB4</accession>
<evidence type="ECO:0000256" key="8">
    <source>
        <dbReference type="SAM" id="MobiDB-lite"/>
    </source>
</evidence>
<keyword evidence="4 7" id="KW-0689">Ribosomal protein</keyword>
<name>A0A1F7VCB4_9BACT</name>
<feature type="binding site" evidence="7">
    <location>
        <position position="37"/>
    </location>
    <ligand>
        <name>Zn(2+)</name>
        <dbReference type="ChEBI" id="CHEBI:29105"/>
    </ligand>
</feature>